<keyword evidence="5" id="KW-1185">Reference proteome</keyword>
<dbReference type="InterPro" id="IPR009003">
    <property type="entry name" value="Peptidase_S1_PA"/>
</dbReference>
<dbReference type="InterPro" id="IPR043504">
    <property type="entry name" value="Peptidase_S1_PA_chymotrypsin"/>
</dbReference>
<keyword evidence="1 3" id="KW-0732">Signal</keyword>
<dbReference type="InterPro" id="IPR050966">
    <property type="entry name" value="Glutamyl_endopeptidase"/>
</dbReference>
<reference evidence="4 5" key="1">
    <citation type="submission" date="2018-11" db="EMBL/GenBank/DDBJ databases">
        <title>The genome draft of YIM 96095.</title>
        <authorList>
            <person name="Tang S.-K."/>
            <person name="Chunyu W.-X."/>
            <person name="Feng Y.-Z."/>
        </authorList>
    </citation>
    <scope>NUCLEOTIDE SEQUENCE [LARGE SCALE GENOMIC DNA]</scope>
    <source>
        <strain evidence="4 5">YIM 96095</strain>
    </source>
</reference>
<dbReference type="Pfam" id="PF13365">
    <property type="entry name" value="Trypsin_2"/>
    <property type="match status" value="1"/>
</dbReference>
<accession>A0A3N0DYG0</accession>
<feature type="region of interest" description="Disordered" evidence="2">
    <location>
        <begin position="274"/>
        <end position="294"/>
    </location>
</feature>
<feature type="compositionally biased region" description="Polar residues" evidence="2">
    <location>
        <begin position="117"/>
        <end position="127"/>
    </location>
</feature>
<keyword evidence="4" id="KW-0378">Hydrolase</keyword>
<organism evidence="4 5">
    <name type="scientific">Halostreptopolyspora alba</name>
    <dbReference type="NCBI Taxonomy" id="2487137"/>
    <lineage>
        <taxon>Bacteria</taxon>
        <taxon>Bacillati</taxon>
        <taxon>Actinomycetota</taxon>
        <taxon>Actinomycetes</taxon>
        <taxon>Streptosporangiales</taxon>
        <taxon>Nocardiopsidaceae</taxon>
        <taxon>Halostreptopolyspora</taxon>
    </lineage>
</organism>
<gene>
    <name evidence="4" type="ORF">EFW17_22740</name>
</gene>
<evidence type="ECO:0000256" key="1">
    <source>
        <dbReference type="ARBA" id="ARBA00022729"/>
    </source>
</evidence>
<protein>
    <submittedName>
        <fullName evidence="4">Serine protease</fullName>
    </submittedName>
</protein>
<dbReference type="PANTHER" id="PTHR15462">
    <property type="entry name" value="SERINE PROTEASE"/>
    <property type="match status" value="1"/>
</dbReference>
<evidence type="ECO:0000256" key="2">
    <source>
        <dbReference type="SAM" id="MobiDB-lite"/>
    </source>
</evidence>
<comment type="caution">
    <text evidence="4">The sequence shown here is derived from an EMBL/GenBank/DDBJ whole genome shotgun (WGS) entry which is preliminary data.</text>
</comment>
<dbReference type="Proteomes" id="UP000269198">
    <property type="component" value="Unassembled WGS sequence"/>
</dbReference>
<proteinExistence type="predicted"/>
<feature type="chain" id="PRO_5018299436" evidence="3">
    <location>
        <begin position="29"/>
        <end position="346"/>
    </location>
</feature>
<dbReference type="SUPFAM" id="SSF50494">
    <property type="entry name" value="Trypsin-like serine proteases"/>
    <property type="match status" value="1"/>
</dbReference>
<dbReference type="GO" id="GO:0006508">
    <property type="term" value="P:proteolysis"/>
    <property type="evidence" value="ECO:0007669"/>
    <property type="project" value="UniProtKB-KW"/>
</dbReference>
<dbReference type="AlphaFoldDB" id="A0A3N0DYG0"/>
<evidence type="ECO:0000256" key="3">
    <source>
        <dbReference type="SAM" id="SignalP"/>
    </source>
</evidence>
<dbReference type="PROSITE" id="PS00134">
    <property type="entry name" value="TRYPSIN_HIS"/>
    <property type="match status" value="1"/>
</dbReference>
<feature type="region of interest" description="Disordered" evidence="2">
    <location>
        <begin position="29"/>
        <end position="130"/>
    </location>
</feature>
<dbReference type="GO" id="GO:0004252">
    <property type="term" value="F:serine-type endopeptidase activity"/>
    <property type="evidence" value="ECO:0007669"/>
    <property type="project" value="InterPro"/>
</dbReference>
<dbReference type="InterPro" id="IPR018114">
    <property type="entry name" value="TRYPSIN_HIS"/>
</dbReference>
<dbReference type="RefSeq" id="WP_123203482.1">
    <property type="nucleotide sequence ID" value="NZ_RJMB01000036.1"/>
</dbReference>
<evidence type="ECO:0000313" key="5">
    <source>
        <dbReference type="Proteomes" id="UP000269198"/>
    </source>
</evidence>
<keyword evidence="4" id="KW-0645">Protease</keyword>
<dbReference type="OrthoDB" id="5121599at2"/>
<dbReference type="EMBL" id="RJMB01000036">
    <property type="protein sequence ID" value="RNL80645.1"/>
    <property type="molecule type" value="Genomic_DNA"/>
</dbReference>
<sequence length="346" mass="36494">MTVSSTSTLLSPIVAATLILTGPLAAEAATAHPTTRDAPRTASGAALSGARDAPTSADTGGVVRQSGPDGAERQSVLDYWTTERMRTARPLSPVTRGTPPGPGSPRRDTRGAPRSVTGHQSTGQRWTSGGAVTRTTGRVFLTVDGRDLTCSATVIPAENRDTVITAGHCLKDGTGSWASNWTFVPGYDDGEAPYGRYVARETLVPEQWSTEADDSFDFGMAVLHTSDSDDHVQDRTGAQRIAFGESPGQWTYAFGYPSTGGFEGRGLRYCSGRPEADQRGTTASGMPCDMTEGSSGGPWLTDFDPSSGKGTVTSVISFKYADDSSVQYGTRLGDEANRLYERATGL</sequence>
<evidence type="ECO:0000313" key="4">
    <source>
        <dbReference type="EMBL" id="RNL80645.1"/>
    </source>
</evidence>
<name>A0A3N0DYG0_9ACTN</name>
<dbReference type="Gene3D" id="2.40.10.10">
    <property type="entry name" value="Trypsin-like serine proteases"/>
    <property type="match status" value="2"/>
</dbReference>
<feature type="signal peptide" evidence="3">
    <location>
        <begin position="1"/>
        <end position="28"/>
    </location>
</feature>